<reference evidence="1 2" key="1">
    <citation type="submission" date="2018-03" db="EMBL/GenBank/DDBJ databases">
        <title>Genomic Encyclopedia of Archaeal and Bacterial Type Strains, Phase II (KMG-II): from individual species to whole genera.</title>
        <authorList>
            <person name="Goeker M."/>
        </authorList>
    </citation>
    <scope>NUCLEOTIDE SEQUENCE [LARGE SCALE GENOMIC DNA]</scope>
    <source>
        <strain evidence="1 2">DSM 17586</strain>
    </source>
</reference>
<dbReference type="SUPFAM" id="SSF143410">
    <property type="entry name" value="DOPA-like"/>
    <property type="match status" value="1"/>
</dbReference>
<dbReference type="GO" id="GO:0051213">
    <property type="term" value="F:dioxygenase activity"/>
    <property type="evidence" value="ECO:0007669"/>
    <property type="project" value="UniProtKB-KW"/>
</dbReference>
<dbReference type="PIRSF" id="PIRSF028139">
    <property type="entry name" value="DOPA-diox_rel_Mll2280"/>
    <property type="match status" value="1"/>
</dbReference>
<dbReference type="OrthoDB" id="572228at2"/>
<protein>
    <submittedName>
        <fullName evidence="1">DOPA 4,5-dioxygenase</fullName>
    </submittedName>
</protein>
<dbReference type="PANTHER" id="PTHR36423">
    <property type="entry name" value="AFR070WP"/>
    <property type="match status" value="1"/>
</dbReference>
<keyword evidence="1" id="KW-0560">Oxidoreductase</keyword>
<organism evidence="1 2">
    <name type="scientific">Marinobacterium halophilum</name>
    <dbReference type="NCBI Taxonomy" id="267374"/>
    <lineage>
        <taxon>Bacteria</taxon>
        <taxon>Pseudomonadati</taxon>
        <taxon>Pseudomonadota</taxon>
        <taxon>Gammaproteobacteria</taxon>
        <taxon>Oceanospirillales</taxon>
        <taxon>Oceanospirillaceae</taxon>
        <taxon>Marinobacterium</taxon>
    </lineage>
</organism>
<sequence>MTLEHPGRYPVNCHKAYHAHIYFDQNSVERVTVLCAAIAADFGLSVGRIHEKPVGPHLRWSVQVSFSHRDFDAFIPWLDQQRGDLDVLVHGVTGDNYKDHTDYAYWLGQPAELDLSIFEPSR</sequence>
<dbReference type="Gene3D" id="3.30.70.1240">
    <property type="entry name" value="DOPA-like domains"/>
    <property type="match status" value="1"/>
</dbReference>
<dbReference type="InterPro" id="IPR023389">
    <property type="entry name" value="DOPA-like_sf"/>
</dbReference>
<dbReference type="InterPro" id="IPR014980">
    <property type="entry name" value="DOPA_dioxygen"/>
</dbReference>
<keyword evidence="2" id="KW-1185">Reference proteome</keyword>
<evidence type="ECO:0000313" key="1">
    <source>
        <dbReference type="EMBL" id="PSL14961.1"/>
    </source>
</evidence>
<dbReference type="PANTHER" id="PTHR36423:SF2">
    <property type="entry name" value="AFR070WP"/>
    <property type="match status" value="1"/>
</dbReference>
<accession>A0A2P8EZS0</accession>
<evidence type="ECO:0000313" key="2">
    <source>
        <dbReference type="Proteomes" id="UP000242133"/>
    </source>
</evidence>
<dbReference type="EMBL" id="PYGI01000006">
    <property type="protein sequence ID" value="PSL14961.1"/>
    <property type="molecule type" value="Genomic_DNA"/>
</dbReference>
<proteinExistence type="predicted"/>
<dbReference type="RefSeq" id="WP_106591174.1">
    <property type="nucleotide sequence ID" value="NZ_PYGI01000006.1"/>
</dbReference>
<comment type="caution">
    <text evidence="1">The sequence shown here is derived from an EMBL/GenBank/DDBJ whole genome shotgun (WGS) entry which is preliminary data.</text>
</comment>
<gene>
    <name evidence="1" type="ORF">CLV44_106141</name>
</gene>
<name>A0A2P8EZS0_9GAMM</name>
<dbReference type="Proteomes" id="UP000242133">
    <property type="component" value="Unassembled WGS sequence"/>
</dbReference>
<dbReference type="AlphaFoldDB" id="A0A2P8EZS0"/>
<keyword evidence="1" id="KW-0223">Dioxygenase</keyword>
<dbReference type="Pfam" id="PF08883">
    <property type="entry name" value="DOPA_dioxygen"/>
    <property type="match status" value="1"/>
</dbReference>